<protein>
    <submittedName>
        <fullName evidence="1">Uncharacterized protein</fullName>
    </submittedName>
</protein>
<reference evidence="1" key="1">
    <citation type="journal article" date="2023" name="Mol. Phylogenet. Evol.">
        <title>Genome-scale phylogeny and comparative genomics of the fungal order Sordariales.</title>
        <authorList>
            <person name="Hensen N."/>
            <person name="Bonometti L."/>
            <person name="Westerberg I."/>
            <person name="Brannstrom I.O."/>
            <person name="Guillou S."/>
            <person name="Cros-Aarteil S."/>
            <person name="Calhoun S."/>
            <person name="Haridas S."/>
            <person name="Kuo A."/>
            <person name="Mondo S."/>
            <person name="Pangilinan J."/>
            <person name="Riley R."/>
            <person name="LaButti K."/>
            <person name="Andreopoulos B."/>
            <person name="Lipzen A."/>
            <person name="Chen C."/>
            <person name="Yan M."/>
            <person name="Daum C."/>
            <person name="Ng V."/>
            <person name="Clum A."/>
            <person name="Steindorff A."/>
            <person name="Ohm R.A."/>
            <person name="Martin F."/>
            <person name="Silar P."/>
            <person name="Natvig D.O."/>
            <person name="Lalanne C."/>
            <person name="Gautier V."/>
            <person name="Ament-Velasquez S.L."/>
            <person name="Kruys A."/>
            <person name="Hutchinson M.I."/>
            <person name="Powell A.J."/>
            <person name="Barry K."/>
            <person name="Miller A.N."/>
            <person name="Grigoriev I.V."/>
            <person name="Debuchy R."/>
            <person name="Gladieux P."/>
            <person name="Hiltunen Thoren M."/>
            <person name="Johannesson H."/>
        </authorList>
    </citation>
    <scope>NUCLEOTIDE SEQUENCE</scope>
    <source>
        <strain evidence="1">CBS 118394</strain>
    </source>
</reference>
<sequence length="203" mass="22228">MPHRPPAFHVAVPHLLLNAHIPVVRRIVRSSVISFVVTVVGEVQFQLVLFAVVLLRSRPIPSLGKALAAFRGFVHVSAPLRSSRHALWWSWKLRSKPVLNNQQLSVLSYIDTVPHEATHLSPVSDPTLSWIPLWVGPPTSSTNEGPDPRLCPARPMPGSSVITQHSGARRAPDLSDVPQPLHPLPSSCLSGIPITSQLRARLC</sequence>
<comment type="caution">
    <text evidence="1">The sequence shown here is derived from an EMBL/GenBank/DDBJ whole genome shotgun (WGS) entry which is preliminary data.</text>
</comment>
<dbReference type="AlphaFoldDB" id="A0AAE0IR58"/>
<accession>A0AAE0IR58</accession>
<dbReference type="Proteomes" id="UP001283341">
    <property type="component" value="Unassembled WGS sequence"/>
</dbReference>
<organism evidence="1 2">
    <name type="scientific">Apodospora peruviana</name>
    <dbReference type="NCBI Taxonomy" id="516989"/>
    <lineage>
        <taxon>Eukaryota</taxon>
        <taxon>Fungi</taxon>
        <taxon>Dikarya</taxon>
        <taxon>Ascomycota</taxon>
        <taxon>Pezizomycotina</taxon>
        <taxon>Sordariomycetes</taxon>
        <taxon>Sordariomycetidae</taxon>
        <taxon>Sordariales</taxon>
        <taxon>Lasiosphaeriaceae</taxon>
        <taxon>Apodospora</taxon>
    </lineage>
</organism>
<name>A0AAE0IR58_9PEZI</name>
<reference evidence="1" key="2">
    <citation type="submission" date="2023-06" db="EMBL/GenBank/DDBJ databases">
        <authorList>
            <consortium name="Lawrence Berkeley National Laboratory"/>
            <person name="Haridas S."/>
            <person name="Hensen N."/>
            <person name="Bonometti L."/>
            <person name="Westerberg I."/>
            <person name="Brannstrom I.O."/>
            <person name="Guillou S."/>
            <person name="Cros-Aarteil S."/>
            <person name="Calhoun S."/>
            <person name="Kuo A."/>
            <person name="Mondo S."/>
            <person name="Pangilinan J."/>
            <person name="Riley R."/>
            <person name="Labutti K."/>
            <person name="Andreopoulos B."/>
            <person name="Lipzen A."/>
            <person name="Chen C."/>
            <person name="Yanf M."/>
            <person name="Daum C."/>
            <person name="Ng V."/>
            <person name="Clum A."/>
            <person name="Steindorff A."/>
            <person name="Ohm R."/>
            <person name="Martin F."/>
            <person name="Silar P."/>
            <person name="Natvig D."/>
            <person name="Lalanne C."/>
            <person name="Gautier V."/>
            <person name="Ament-Velasquez S.L."/>
            <person name="Kruys A."/>
            <person name="Hutchinson M.I."/>
            <person name="Powell A.J."/>
            <person name="Barry K."/>
            <person name="Miller A.N."/>
            <person name="Grigoriev I.V."/>
            <person name="Debuchy R."/>
            <person name="Gladieux P."/>
            <person name="Thoren M.H."/>
            <person name="Johannesson H."/>
        </authorList>
    </citation>
    <scope>NUCLEOTIDE SEQUENCE</scope>
    <source>
        <strain evidence="1">CBS 118394</strain>
    </source>
</reference>
<evidence type="ECO:0000313" key="2">
    <source>
        <dbReference type="Proteomes" id="UP001283341"/>
    </source>
</evidence>
<dbReference type="EMBL" id="JAUEDM010000001">
    <property type="protein sequence ID" value="KAK3329632.1"/>
    <property type="molecule type" value="Genomic_DNA"/>
</dbReference>
<proteinExistence type="predicted"/>
<gene>
    <name evidence="1" type="ORF">B0H66DRAFT_32866</name>
</gene>
<evidence type="ECO:0000313" key="1">
    <source>
        <dbReference type="EMBL" id="KAK3329632.1"/>
    </source>
</evidence>
<keyword evidence="2" id="KW-1185">Reference proteome</keyword>